<gene>
    <name evidence="3" type="ORF">GCM10008933_03720</name>
</gene>
<dbReference type="EMBL" id="BAAACX010000004">
    <property type="protein sequence ID" value="GAA0375811.1"/>
    <property type="molecule type" value="Genomic_DNA"/>
</dbReference>
<dbReference type="Pfam" id="PF22725">
    <property type="entry name" value="GFO_IDH_MocA_C3"/>
    <property type="match status" value="1"/>
</dbReference>
<name>A0ABN0XXZ2_9BACL</name>
<dbReference type="PANTHER" id="PTHR43377">
    <property type="entry name" value="BILIVERDIN REDUCTASE A"/>
    <property type="match status" value="1"/>
</dbReference>
<evidence type="ECO:0000313" key="3">
    <source>
        <dbReference type="EMBL" id="GAA0375811.1"/>
    </source>
</evidence>
<dbReference type="InterPro" id="IPR055170">
    <property type="entry name" value="GFO_IDH_MocA-like_dom"/>
</dbReference>
<evidence type="ECO:0000259" key="1">
    <source>
        <dbReference type="Pfam" id="PF01408"/>
    </source>
</evidence>
<dbReference type="Gene3D" id="3.40.50.720">
    <property type="entry name" value="NAD(P)-binding Rossmann-like Domain"/>
    <property type="match status" value="1"/>
</dbReference>
<keyword evidence="4" id="KW-1185">Reference proteome</keyword>
<evidence type="ECO:0000313" key="4">
    <source>
        <dbReference type="Proteomes" id="UP001500340"/>
    </source>
</evidence>
<dbReference type="Gene3D" id="3.30.360.10">
    <property type="entry name" value="Dihydrodipicolinate Reductase, domain 2"/>
    <property type="match status" value="1"/>
</dbReference>
<feature type="domain" description="GFO/IDH/MocA-like oxidoreductase" evidence="2">
    <location>
        <begin position="127"/>
        <end position="254"/>
    </location>
</feature>
<dbReference type="InterPro" id="IPR036291">
    <property type="entry name" value="NAD(P)-bd_dom_sf"/>
</dbReference>
<comment type="caution">
    <text evidence="3">The sequence shown here is derived from an EMBL/GenBank/DDBJ whole genome shotgun (WGS) entry which is preliminary data.</text>
</comment>
<dbReference type="Proteomes" id="UP001500340">
    <property type="component" value="Unassembled WGS sequence"/>
</dbReference>
<dbReference type="SUPFAM" id="SSF55347">
    <property type="entry name" value="Glyceraldehyde-3-phosphate dehydrogenase-like, C-terminal domain"/>
    <property type="match status" value="1"/>
</dbReference>
<dbReference type="SUPFAM" id="SSF51735">
    <property type="entry name" value="NAD(P)-binding Rossmann-fold domains"/>
    <property type="match status" value="1"/>
</dbReference>
<dbReference type="RefSeq" id="WP_343856774.1">
    <property type="nucleotide sequence ID" value="NZ_BAAACX010000004.1"/>
</dbReference>
<dbReference type="InterPro" id="IPR051450">
    <property type="entry name" value="Gfo/Idh/MocA_Oxidoreductases"/>
</dbReference>
<evidence type="ECO:0000259" key="2">
    <source>
        <dbReference type="Pfam" id="PF22725"/>
    </source>
</evidence>
<accession>A0ABN0XXZ2</accession>
<dbReference type="Pfam" id="PF01408">
    <property type="entry name" value="GFO_IDH_MocA"/>
    <property type="match status" value="1"/>
</dbReference>
<sequence length="339" mass="37863">MAIIGCGSIAKSRHIPEYMANSNTEIVAFCDVQLERAEKLTSIYKGKAYSSYKEMLHNEKPDIVSICTPLGTHAEIAIDCANKGVHVLCEKPIATSESEALAMIEAAERNDIQLMIAHNQRFLPWHIKAKQIIREGRLGRPLSFRTSFSHSGPENWSVDGIDSWFFDKTQALAGVIVDLGIHKVDIICWLLEDEVVEVGAIMQNLCKKNTDIDDNSNLILRMENGTIGTVEVSWTYFNGEKNTTEIYCEKGVIRIQDSFEENVVVELTDGTVEKYSLKQTTIGKRGQINSMVIDNFVDSILQQKKPAVSGEEGLRALQIILAAISSSQRKELILMNKEN</sequence>
<feature type="domain" description="Gfo/Idh/MocA-like oxidoreductase N-terminal" evidence="1">
    <location>
        <begin position="2"/>
        <end position="118"/>
    </location>
</feature>
<protein>
    <submittedName>
        <fullName evidence="3">Gfo/Idh/MocA family oxidoreductase</fullName>
    </submittedName>
</protein>
<dbReference type="InterPro" id="IPR000683">
    <property type="entry name" value="Gfo/Idh/MocA-like_OxRdtase_N"/>
</dbReference>
<reference evidence="3 4" key="1">
    <citation type="journal article" date="2019" name="Int. J. Syst. Evol. Microbiol.">
        <title>The Global Catalogue of Microorganisms (GCM) 10K type strain sequencing project: providing services to taxonomists for standard genome sequencing and annotation.</title>
        <authorList>
            <consortium name="The Broad Institute Genomics Platform"/>
            <consortium name="The Broad Institute Genome Sequencing Center for Infectious Disease"/>
            <person name="Wu L."/>
            <person name="Ma J."/>
        </authorList>
    </citation>
    <scope>NUCLEOTIDE SEQUENCE [LARGE SCALE GENOMIC DNA]</scope>
    <source>
        <strain evidence="3 4">JCM 12774</strain>
    </source>
</reference>
<proteinExistence type="predicted"/>
<organism evidence="3 4">
    <name type="scientific">Paenibacillus motobuensis</name>
    <dbReference type="NCBI Taxonomy" id="295324"/>
    <lineage>
        <taxon>Bacteria</taxon>
        <taxon>Bacillati</taxon>
        <taxon>Bacillota</taxon>
        <taxon>Bacilli</taxon>
        <taxon>Bacillales</taxon>
        <taxon>Paenibacillaceae</taxon>
        <taxon>Paenibacillus</taxon>
    </lineage>
</organism>
<dbReference type="PANTHER" id="PTHR43377:SF1">
    <property type="entry name" value="BILIVERDIN REDUCTASE A"/>
    <property type="match status" value="1"/>
</dbReference>